<keyword evidence="6" id="KW-1133">Transmembrane helix</keyword>
<organism evidence="8 9">
    <name type="scientific">Qingshengfaniella alkalisoli</name>
    <dbReference type="NCBI Taxonomy" id="2599296"/>
    <lineage>
        <taxon>Bacteria</taxon>
        <taxon>Pseudomonadati</taxon>
        <taxon>Pseudomonadota</taxon>
        <taxon>Alphaproteobacteria</taxon>
        <taxon>Rhodobacterales</taxon>
        <taxon>Paracoccaceae</taxon>
        <taxon>Qingshengfaniella</taxon>
    </lineage>
</organism>
<evidence type="ECO:0000256" key="4">
    <source>
        <dbReference type="ARBA" id="ARBA00022729"/>
    </source>
</evidence>
<evidence type="ECO:0000313" key="9">
    <source>
        <dbReference type="Proteomes" id="UP000318483"/>
    </source>
</evidence>
<dbReference type="PANTHER" id="PTHR47870">
    <property type="entry name" value="CYTOCHROME C-TYPE BIOGENESIS PROTEIN CCMH"/>
    <property type="match status" value="1"/>
</dbReference>
<evidence type="ECO:0000259" key="7">
    <source>
        <dbReference type="Pfam" id="PF03918"/>
    </source>
</evidence>
<dbReference type="OrthoDB" id="9804975at2"/>
<dbReference type="InterPro" id="IPR005616">
    <property type="entry name" value="CcmH/CycL/Ccl2/NrfF_N"/>
</dbReference>
<evidence type="ECO:0000256" key="6">
    <source>
        <dbReference type="RuleBase" id="RU364112"/>
    </source>
</evidence>
<keyword evidence="9" id="KW-1185">Reference proteome</keyword>
<feature type="chain" id="PRO_5023053291" description="Cytochrome c-type biogenesis protein" evidence="6">
    <location>
        <begin position="22"/>
        <end position="153"/>
    </location>
</feature>
<protein>
    <recommendedName>
        <fullName evidence="6">Cytochrome c-type biogenesis protein</fullName>
    </recommendedName>
</protein>
<name>A0A5B8J4J8_9RHOB</name>
<feature type="transmembrane region" description="Helical" evidence="6">
    <location>
        <begin position="105"/>
        <end position="125"/>
    </location>
</feature>
<dbReference type="Pfam" id="PF03918">
    <property type="entry name" value="CcmH"/>
    <property type="match status" value="1"/>
</dbReference>
<dbReference type="GO" id="GO:0005886">
    <property type="term" value="C:plasma membrane"/>
    <property type="evidence" value="ECO:0007669"/>
    <property type="project" value="TreeGrafter"/>
</dbReference>
<accession>A0A5B8J4J8</accession>
<reference evidence="8 9" key="1">
    <citation type="submission" date="2019-07" db="EMBL/GenBank/DDBJ databases">
        <title>Litoreibacter alkalisoli sp. nov., isolated from saline-alkaline soil.</title>
        <authorList>
            <person name="Wang S."/>
            <person name="Xu L."/>
            <person name="Xing Y.-T."/>
            <person name="Sun J.-Q."/>
        </authorList>
    </citation>
    <scope>NUCLEOTIDE SEQUENCE [LARGE SCALE GENOMIC DNA]</scope>
    <source>
        <strain evidence="8 9">LN3S51</strain>
    </source>
</reference>
<dbReference type="Gene3D" id="1.10.8.640">
    <property type="entry name" value="Cytochrome C biogenesis protein"/>
    <property type="match status" value="1"/>
</dbReference>
<proteinExistence type="inferred from homology"/>
<evidence type="ECO:0000256" key="3">
    <source>
        <dbReference type="ARBA" id="ARBA00022723"/>
    </source>
</evidence>
<evidence type="ECO:0000313" key="8">
    <source>
        <dbReference type="EMBL" id="QDY69200.1"/>
    </source>
</evidence>
<gene>
    <name evidence="8" type="ORF">FPZ52_05835</name>
</gene>
<evidence type="ECO:0000256" key="1">
    <source>
        <dbReference type="ARBA" id="ARBA00010342"/>
    </source>
</evidence>
<keyword evidence="2 6" id="KW-0349">Heme</keyword>
<sequence>MMRLRTALAVLFCVLAAPAYAVQPDEVLSDPALEDRARDISQELRCLVCRNENIDESNAGLARDLRLLVRERLVEGDTNDEVVDFVVDRYGEYVLLRPQTDGANLILWLAGPVLLICALALAVSYQRRHRSARTDESPLDADEAKRLEEILKD</sequence>
<dbReference type="AlphaFoldDB" id="A0A5B8J4J8"/>
<dbReference type="CDD" id="cd16378">
    <property type="entry name" value="CcmH_N"/>
    <property type="match status" value="1"/>
</dbReference>
<dbReference type="InterPro" id="IPR051263">
    <property type="entry name" value="C-type_cytochrome_biogenesis"/>
</dbReference>
<dbReference type="PANTHER" id="PTHR47870:SF4">
    <property type="entry name" value="CYTOCHROME C-TYPE BIOGENESIS PROTEIN CYCH"/>
    <property type="match status" value="1"/>
</dbReference>
<evidence type="ECO:0000256" key="5">
    <source>
        <dbReference type="ARBA" id="ARBA00023004"/>
    </source>
</evidence>
<keyword evidence="6" id="KW-0812">Transmembrane</keyword>
<dbReference type="GO" id="GO:0046872">
    <property type="term" value="F:metal ion binding"/>
    <property type="evidence" value="ECO:0007669"/>
    <property type="project" value="UniProtKB-KW"/>
</dbReference>
<dbReference type="RefSeq" id="WP_146364580.1">
    <property type="nucleotide sequence ID" value="NZ_CP042261.1"/>
</dbReference>
<dbReference type="Proteomes" id="UP000318483">
    <property type="component" value="Chromosome"/>
</dbReference>
<feature type="signal peptide" evidence="6">
    <location>
        <begin position="1"/>
        <end position="21"/>
    </location>
</feature>
<evidence type="ECO:0000256" key="2">
    <source>
        <dbReference type="ARBA" id="ARBA00022617"/>
    </source>
</evidence>
<dbReference type="InterPro" id="IPR038297">
    <property type="entry name" value="CcmH/CycL/NrfF/Ccl2_sf"/>
</dbReference>
<keyword evidence="5 6" id="KW-0408">Iron</keyword>
<comment type="similarity">
    <text evidence="1 6">Belongs to the CcmH/CycL/Ccl2/NrfF family.</text>
</comment>
<dbReference type="KEGG" id="lit:FPZ52_05835"/>
<keyword evidence="6" id="KW-0472">Membrane</keyword>
<feature type="domain" description="CcmH/CycL/Ccl2/NrfF N-terminal" evidence="7">
    <location>
        <begin position="10"/>
        <end position="151"/>
    </location>
</feature>
<keyword evidence="3 6" id="KW-0479">Metal-binding</keyword>
<keyword evidence="4 6" id="KW-0732">Signal</keyword>
<dbReference type="EMBL" id="CP042261">
    <property type="protein sequence ID" value="QDY69200.1"/>
    <property type="molecule type" value="Genomic_DNA"/>
</dbReference>
<comment type="function">
    <text evidence="6">Possible subunit of a heme lyase.</text>
</comment>